<organism evidence="1 2">
    <name type="scientific">Phenylobacterium deserti</name>
    <dbReference type="NCBI Taxonomy" id="1914756"/>
    <lineage>
        <taxon>Bacteria</taxon>
        <taxon>Pseudomonadati</taxon>
        <taxon>Pseudomonadota</taxon>
        <taxon>Alphaproteobacteria</taxon>
        <taxon>Caulobacterales</taxon>
        <taxon>Caulobacteraceae</taxon>
        <taxon>Phenylobacterium</taxon>
    </lineage>
</organism>
<dbReference type="Pfam" id="PF04430">
    <property type="entry name" value="DUF498"/>
    <property type="match status" value="1"/>
</dbReference>
<dbReference type="AlphaFoldDB" id="A0A328ACH9"/>
<dbReference type="InterPro" id="IPR007523">
    <property type="entry name" value="NDUFAF3/AAMDC"/>
</dbReference>
<dbReference type="Gene3D" id="3.40.1230.10">
    <property type="entry name" value="MTH938-like"/>
    <property type="match status" value="1"/>
</dbReference>
<dbReference type="CDD" id="cd00248">
    <property type="entry name" value="Mth938-like"/>
    <property type="match status" value="1"/>
</dbReference>
<dbReference type="PANTHER" id="PTHR21192">
    <property type="entry name" value="NUCLEAR PROTEIN E3-3"/>
    <property type="match status" value="1"/>
</dbReference>
<dbReference type="SUPFAM" id="SSF64076">
    <property type="entry name" value="MTH938-like"/>
    <property type="match status" value="1"/>
</dbReference>
<name>A0A328ACH9_9CAUL</name>
<dbReference type="Proteomes" id="UP000249725">
    <property type="component" value="Unassembled WGS sequence"/>
</dbReference>
<evidence type="ECO:0008006" key="3">
    <source>
        <dbReference type="Google" id="ProtNLM"/>
    </source>
</evidence>
<comment type="caution">
    <text evidence="1">The sequence shown here is derived from an EMBL/GenBank/DDBJ whole genome shotgun (WGS) entry which is preliminary data.</text>
</comment>
<accession>A0A328ACH9</accession>
<dbReference type="InterPro" id="IPR036748">
    <property type="entry name" value="MTH938-like_sf"/>
</dbReference>
<reference evidence="2" key="1">
    <citation type="submission" date="2018-05" db="EMBL/GenBank/DDBJ databases">
        <authorList>
            <person name="Li X."/>
        </authorList>
    </citation>
    <scope>NUCLEOTIDE SEQUENCE [LARGE SCALE GENOMIC DNA]</scope>
    <source>
        <strain evidence="2">YIM 73061</strain>
    </source>
</reference>
<dbReference type="RefSeq" id="WP_111515674.1">
    <property type="nucleotide sequence ID" value="NZ_QFYR01000003.1"/>
</dbReference>
<dbReference type="EMBL" id="QFYR01000003">
    <property type="protein sequence ID" value="RAK52350.1"/>
    <property type="molecule type" value="Genomic_DNA"/>
</dbReference>
<keyword evidence="2" id="KW-1185">Reference proteome</keyword>
<proteinExistence type="predicted"/>
<protein>
    <recommendedName>
        <fullName evidence="3">Mth938-like domain-containing protein</fullName>
    </recommendedName>
</protein>
<dbReference type="OrthoDB" id="7351393at2"/>
<gene>
    <name evidence="1" type="ORF">DJ018_14565</name>
</gene>
<sequence length="119" mass="12552">MARNAPSIDAYGDGGFRLDGARHDGSVLIVADEPRSWSVTSLAELTPESLEPVLAAGRVEVEFVLLGVGARNAMPPRPVREALQQAGIGLEFMDTPAAARLYNVLTAEGRRLAAALIAV</sequence>
<evidence type="ECO:0000313" key="2">
    <source>
        <dbReference type="Proteomes" id="UP000249725"/>
    </source>
</evidence>
<dbReference type="PANTHER" id="PTHR21192:SF2">
    <property type="entry name" value="NADH DEHYDROGENASE [UBIQUINONE] 1 ALPHA SUBCOMPLEX ASSEMBLY FACTOR 3"/>
    <property type="match status" value="1"/>
</dbReference>
<evidence type="ECO:0000313" key="1">
    <source>
        <dbReference type="EMBL" id="RAK52350.1"/>
    </source>
</evidence>